<evidence type="ECO:0000256" key="1">
    <source>
        <dbReference type="ARBA" id="ARBA00022801"/>
    </source>
</evidence>
<dbReference type="Gene3D" id="3.40.50.850">
    <property type="entry name" value="Isochorismatase-like"/>
    <property type="match status" value="1"/>
</dbReference>
<protein>
    <submittedName>
        <fullName evidence="3">Hydrolase</fullName>
    </submittedName>
</protein>
<evidence type="ECO:0000259" key="2">
    <source>
        <dbReference type="Pfam" id="PF00857"/>
    </source>
</evidence>
<dbReference type="InterPro" id="IPR036380">
    <property type="entry name" value="Isochorismatase-like_sf"/>
</dbReference>
<accession>A0AAD0SEM5</accession>
<dbReference type="KEGG" id="lbq:CKQ53_05615"/>
<dbReference type="Proteomes" id="UP000263881">
    <property type="component" value="Chromosome"/>
</dbReference>
<organism evidence="3 4">
    <name type="scientific">Lonsdalea britannica</name>
    <dbReference type="NCBI Taxonomy" id="1082704"/>
    <lineage>
        <taxon>Bacteria</taxon>
        <taxon>Pseudomonadati</taxon>
        <taxon>Pseudomonadota</taxon>
        <taxon>Gammaproteobacteria</taxon>
        <taxon>Enterobacterales</taxon>
        <taxon>Pectobacteriaceae</taxon>
        <taxon>Lonsdalea</taxon>
    </lineage>
</organism>
<dbReference type="AlphaFoldDB" id="A0AAD0SEM5"/>
<dbReference type="RefSeq" id="WP_094117903.1">
    <property type="nucleotide sequence ID" value="NZ_CP023009.1"/>
</dbReference>
<dbReference type="SUPFAM" id="SSF52499">
    <property type="entry name" value="Isochorismatase-like hydrolases"/>
    <property type="match status" value="1"/>
</dbReference>
<gene>
    <name evidence="3" type="ORF">CKQ53_05615</name>
</gene>
<name>A0AAD0SEM5_9GAMM</name>
<reference evidence="3 4" key="1">
    <citation type="submission" date="2017-08" db="EMBL/GenBank/DDBJ databases">
        <title>Comparative genomics of bacteria isolated from necrotic lesions of AOD affected trees.</title>
        <authorList>
            <person name="Doonan J."/>
            <person name="Denman S."/>
            <person name="McDonald J.E."/>
        </authorList>
    </citation>
    <scope>NUCLEOTIDE SEQUENCE [LARGE SCALE GENOMIC DNA]</scope>
    <source>
        <strain evidence="3 4">477</strain>
    </source>
</reference>
<dbReference type="EMBL" id="CP023009">
    <property type="protein sequence ID" value="AXW86517.1"/>
    <property type="molecule type" value="Genomic_DNA"/>
</dbReference>
<sequence length="183" mass="20724">MSRTALLVIDVQDSFLHRPFWQDDDLPAFQAALLRLIDGCKRQNVALVDVFHVAKEGPFSRESGFVTRQRFLHHQPDKQVYKHVHNALTDSGLHEWLQQENIHHLIICGMRTEQCCETTARVASDLGYQVTFVTEATLTFPMTHDGKTLSASELKHHTETVLVNRFATLSSVEACLATLTPTE</sequence>
<dbReference type="PANTHER" id="PTHR43540">
    <property type="entry name" value="PEROXYUREIDOACRYLATE/UREIDOACRYLATE AMIDOHYDROLASE-RELATED"/>
    <property type="match status" value="1"/>
</dbReference>
<dbReference type="PANTHER" id="PTHR43540:SF6">
    <property type="entry name" value="ISOCHORISMATASE-LIKE DOMAIN-CONTAINING PROTEIN"/>
    <property type="match status" value="1"/>
</dbReference>
<dbReference type="Pfam" id="PF00857">
    <property type="entry name" value="Isochorismatase"/>
    <property type="match status" value="1"/>
</dbReference>
<evidence type="ECO:0000313" key="4">
    <source>
        <dbReference type="Proteomes" id="UP000263881"/>
    </source>
</evidence>
<proteinExistence type="predicted"/>
<keyword evidence="1 3" id="KW-0378">Hydrolase</keyword>
<keyword evidence="4" id="KW-1185">Reference proteome</keyword>
<dbReference type="GO" id="GO:0016787">
    <property type="term" value="F:hydrolase activity"/>
    <property type="evidence" value="ECO:0007669"/>
    <property type="project" value="UniProtKB-KW"/>
</dbReference>
<evidence type="ECO:0000313" key="3">
    <source>
        <dbReference type="EMBL" id="AXW86517.1"/>
    </source>
</evidence>
<feature type="domain" description="Isochorismatase-like" evidence="2">
    <location>
        <begin position="4"/>
        <end position="157"/>
    </location>
</feature>
<dbReference type="InterPro" id="IPR000868">
    <property type="entry name" value="Isochorismatase-like_dom"/>
</dbReference>
<dbReference type="InterPro" id="IPR050272">
    <property type="entry name" value="Isochorismatase-like_hydrls"/>
</dbReference>